<evidence type="ECO:0000256" key="6">
    <source>
        <dbReference type="ARBA" id="ARBA00035023"/>
    </source>
</evidence>
<protein>
    <recommendedName>
        <fullName evidence="6">2-oxoadipate dioxygenase/decarboxylase</fullName>
        <ecNumber evidence="6">1.13.11.93</ecNumber>
    </recommendedName>
    <alternativeName>
        <fullName evidence="7">2-hydroxyglutarate synthase</fullName>
    </alternativeName>
</protein>
<comment type="similarity">
    <text evidence="5">Belongs to the 2-oxoadipate dioxygenase/decarboxylase family.</text>
</comment>
<comment type="cofactor">
    <cofactor evidence="1">
        <name>Fe(2+)</name>
        <dbReference type="ChEBI" id="CHEBI:29033"/>
    </cofactor>
</comment>
<dbReference type="EC" id="1.13.11.93" evidence="6"/>
<dbReference type="Proteomes" id="UP000319812">
    <property type="component" value="Unassembled WGS sequence"/>
</dbReference>
<name>A0A4Y4EZ19_9GAMM</name>
<keyword evidence="9" id="KW-1185">Reference proteome</keyword>
<evidence type="ECO:0000256" key="7">
    <source>
        <dbReference type="ARBA" id="ARBA00035045"/>
    </source>
</evidence>
<dbReference type="RefSeq" id="WP_141319164.1">
    <property type="nucleotide sequence ID" value="NZ_BJOC01000019.1"/>
</dbReference>
<comment type="caution">
    <text evidence="8">The sequence shown here is derived from an EMBL/GenBank/DDBJ whole genome shotgun (WGS) entry which is preliminary data.</text>
</comment>
<dbReference type="EMBL" id="BJOC01000019">
    <property type="protein sequence ID" value="GED22427.1"/>
    <property type="molecule type" value="Genomic_DNA"/>
</dbReference>
<keyword evidence="3" id="KW-0560">Oxidoreductase</keyword>
<reference evidence="8 9" key="1">
    <citation type="submission" date="2019-06" db="EMBL/GenBank/DDBJ databases">
        <title>Whole genome shotgun sequence of Halomonas halmophila NBRC 15537.</title>
        <authorList>
            <person name="Hosoyama A."/>
            <person name="Uohara A."/>
            <person name="Ohji S."/>
            <person name="Ichikawa N."/>
        </authorList>
    </citation>
    <scope>NUCLEOTIDE SEQUENCE [LARGE SCALE GENOMIC DNA]</scope>
    <source>
        <strain evidence="8 9">NBRC 15537</strain>
    </source>
</reference>
<dbReference type="AlphaFoldDB" id="A0A4Y4EZ19"/>
<keyword evidence="4" id="KW-0408">Iron</keyword>
<dbReference type="GO" id="GO:0051213">
    <property type="term" value="F:dioxygenase activity"/>
    <property type="evidence" value="ECO:0007669"/>
    <property type="project" value="UniProtKB-KW"/>
</dbReference>
<accession>A0A4Y4EZ19</accession>
<evidence type="ECO:0000313" key="8">
    <source>
        <dbReference type="EMBL" id="GED22427.1"/>
    </source>
</evidence>
<dbReference type="Gene3D" id="3.10.180.50">
    <property type="match status" value="1"/>
</dbReference>
<sequence>MQRDTLVQALWLDHANRQPDIAELKIWPETIRAEYLTLLTLSQGPWSAKAMMPRLAEHGYRPRYRYAMPERGLLLTLLATDMPHDTWLVLAEFQVATLARRPRDLMQRLVDRAAPGHGSLPIGGRPWPMPAWDEYRLLEQADPLAGWLAIMGTRVHHTGFDCHQLEGSLEAFDRELARLGYVGNADRRHGVFPVSPLLDYRFYQGRPQRLFFAGGDRHDVPLGGLALIQQRVNTNQERGVELLLPQHALCELG</sequence>
<dbReference type="OrthoDB" id="506370at2"/>
<evidence type="ECO:0000313" key="9">
    <source>
        <dbReference type="Proteomes" id="UP000319812"/>
    </source>
</evidence>
<evidence type="ECO:0000256" key="4">
    <source>
        <dbReference type="ARBA" id="ARBA00023004"/>
    </source>
</evidence>
<gene>
    <name evidence="8" type="ORF">HHA01_14040</name>
</gene>
<proteinExistence type="inferred from homology"/>
<evidence type="ECO:0000256" key="5">
    <source>
        <dbReference type="ARBA" id="ARBA00035013"/>
    </source>
</evidence>
<keyword evidence="2" id="KW-0223">Dioxygenase</keyword>
<dbReference type="InterPro" id="IPR009770">
    <property type="entry name" value="HGLS"/>
</dbReference>
<dbReference type="SMART" id="SM01150">
    <property type="entry name" value="DUF1338"/>
    <property type="match status" value="1"/>
</dbReference>
<organism evidence="8 9">
    <name type="scientific">Halomonas halmophila</name>
    <dbReference type="NCBI Taxonomy" id="252"/>
    <lineage>
        <taxon>Bacteria</taxon>
        <taxon>Pseudomonadati</taxon>
        <taxon>Pseudomonadota</taxon>
        <taxon>Gammaproteobacteria</taxon>
        <taxon>Oceanospirillales</taxon>
        <taxon>Halomonadaceae</taxon>
        <taxon>Halomonas</taxon>
    </lineage>
</organism>
<evidence type="ECO:0000256" key="2">
    <source>
        <dbReference type="ARBA" id="ARBA00022964"/>
    </source>
</evidence>
<evidence type="ECO:0000256" key="3">
    <source>
        <dbReference type="ARBA" id="ARBA00023002"/>
    </source>
</evidence>
<evidence type="ECO:0000256" key="1">
    <source>
        <dbReference type="ARBA" id="ARBA00001954"/>
    </source>
</evidence>